<feature type="region of interest" description="Disordered" evidence="3">
    <location>
        <begin position="1"/>
        <end position="66"/>
    </location>
</feature>
<protein>
    <recommendedName>
        <fullName evidence="4">DUF4200 domain-containing protein</fullName>
    </recommendedName>
</protein>
<feature type="coiled-coil region" evidence="2">
    <location>
        <begin position="339"/>
        <end position="379"/>
    </location>
</feature>
<evidence type="ECO:0000256" key="1">
    <source>
        <dbReference type="ARBA" id="ARBA00023054"/>
    </source>
</evidence>
<dbReference type="PANTHER" id="PTHR21683">
    <property type="entry name" value="COILED-COIL DOMAIN-CONTAINING PROTEIN 42 LIKE-2-LIKE-RELATED"/>
    <property type="match status" value="1"/>
</dbReference>
<feature type="domain" description="DUF4200" evidence="4">
    <location>
        <begin position="282"/>
        <end position="394"/>
    </location>
</feature>
<reference evidence="5" key="1">
    <citation type="submission" date="2021-06" db="EMBL/GenBank/DDBJ databases">
        <authorList>
            <person name="Hodson N. C."/>
            <person name="Mongue J. A."/>
            <person name="Jaron S. K."/>
        </authorList>
    </citation>
    <scope>NUCLEOTIDE SEQUENCE</scope>
</reference>
<accession>A0A8J2LNN3</accession>
<feature type="compositionally biased region" description="Basic and acidic residues" evidence="3">
    <location>
        <begin position="1"/>
        <end position="12"/>
    </location>
</feature>
<keyword evidence="6" id="KW-1185">Reference proteome</keyword>
<comment type="caution">
    <text evidence="5">The sequence shown here is derived from an EMBL/GenBank/DDBJ whole genome shotgun (WGS) entry which is preliminary data.</text>
</comment>
<dbReference type="OrthoDB" id="10264298at2759"/>
<evidence type="ECO:0000313" key="6">
    <source>
        <dbReference type="Proteomes" id="UP000708208"/>
    </source>
</evidence>
<keyword evidence="1 2" id="KW-0175">Coiled coil</keyword>
<sequence>MSTDGRPSHDSQKGSLQKKQSNLRRISLAEKAAGRQSAPRDENESNASGKNSQPRRTILSNPNTKMSSKLKHIKIAGLHSSLSTRASQLLDVPVYLNPQPKFFIDHMAEDMVVEPIDPMASTEEEDEVVQEIFTEDYDDDFDYESLYTDEPAGTGDDFDDYIIAETTQPSETQIGVNEEEEEEGGEVEEQVIEQPVDDNLEECDDRSDDEIAHERMLQELYQNAFAEIMGVSVGESAAVAPSITQKTLDDYFLDREEEKIDMWKDCYSGWFYTDGSEILHRRKILACLESILVKERIKYKLIKNDFNKRWEDGQTKQIIIDGALVKFDGYYRETLGKRNRAIQQTAHELAQKMEKERELSRYKKELDFLVRLQEQCEKRLSQFRIFERYLTKVRDESHGEFADVRDIIDRYGVLSQARTGLISRDLRNQDRIERAQNSLKRTMELRSNELLVYNNYLSELRVYRDNILEEILQLEEMLLHIKTTAASRTLLIGQIKMAINNLYLGLCRQLNRAAKIPMEDTLKQLNYIKGSMREIIKLSRDVKQMLKNAAQAAERDRKEKERLERENRKHKYKYGSIKGKAVDYLALFGIQQDES</sequence>
<evidence type="ECO:0000256" key="3">
    <source>
        <dbReference type="SAM" id="MobiDB-lite"/>
    </source>
</evidence>
<name>A0A8J2LNN3_9HEXA</name>
<dbReference type="AlphaFoldDB" id="A0A8J2LNN3"/>
<evidence type="ECO:0000313" key="5">
    <source>
        <dbReference type="EMBL" id="CAG7834596.1"/>
    </source>
</evidence>
<feature type="compositionally biased region" description="Polar residues" evidence="3">
    <location>
        <begin position="13"/>
        <end position="24"/>
    </location>
</feature>
<organism evidence="5 6">
    <name type="scientific">Allacma fusca</name>
    <dbReference type="NCBI Taxonomy" id="39272"/>
    <lineage>
        <taxon>Eukaryota</taxon>
        <taxon>Metazoa</taxon>
        <taxon>Ecdysozoa</taxon>
        <taxon>Arthropoda</taxon>
        <taxon>Hexapoda</taxon>
        <taxon>Collembola</taxon>
        <taxon>Symphypleona</taxon>
        <taxon>Sminthuridae</taxon>
        <taxon>Allacma</taxon>
    </lineage>
</organism>
<evidence type="ECO:0000256" key="2">
    <source>
        <dbReference type="SAM" id="Coils"/>
    </source>
</evidence>
<proteinExistence type="predicted"/>
<dbReference type="InterPro" id="IPR051147">
    <property type="entry name" value="CFAP_domain-containing"/>
</dbReference>
<dbReference type="PANTHER" id="PTHR21683:SF2">
    <property type="entry name" value="COILED-COIL DOMAIN-CONTAINING PROTEIN 42 LIKE-2-LIKE"/>
    <property type="match status" value="1"/>
</dbReference>
<dbReference type="GO" id="GO:0005856">
    <property type="term" value="C:cytoskeleton"/>
    <property type="evidence" value="ECO:0007669"/>
    <property type="project" value="UniProtKB-ARBA"/>
</dbReference>
<feature type="compositionally biased region" description="Polar residues" evidence="3">
    <location>
        <begin position="45"/>
        <end position="66"/>
    </location>
</feature>
<feature type="coiled-coil region" evidence="2">
    <location>
        <begin position="535"/>
        <end position="573"/>
    </location>
</feature>
<dbReference type="Pfam" id="PF13863">
    <property type="entry name" value="DUF4200"/>
    <property type="match status" value="1"/>
</dbReference>
<evidence type="ECO:0000259" key="4">
    <source>
        <dbReference type="Pfam" id="PF13863"/>
    </source>
</evidence>
<dbReference type="EMBL" id="CAJVCH010570298">
    <property type="protein sequence ID" value="CAG7834596.1"/>
    <property type="molecule type" value="Genomic_DNA"/>
</dbReference>
<dbReference type="Proteomes" id="UP000708208">
    <property type="component" value="Unassembled WGS sequence"/>
</dbReference>
<dbReference type="InterPro" id="IPR025252">
    <property type="entry name" value="DUF4200"/>
</dbReference>
<gene>
    <name evidence="5" type="ORF">AFUS01_LOCUS44085</name>
</gene>